<dbReference type="VEuPathDB" id="FungiDB:H310_12275"/>
<keyword evidence="5" id="KW-0175">Coiled coil</keyword>
<feature type="compositionally biased region" description="Basic residues" evidence="6">
    <location>
        <begin position="440"/>
        <end position="451"/>
    </location>
</feature>
<dbReference type="GO" id="GO:0007052">
    <property type="term" value="P:mitotic spindle organization"/>
    <property type="evidence" value="ECO:0007669"/>
    <property type="project" value="TreeGrafter"/>
</dbReference>
<feature type="domain" description="Kinesin motor" evidence="7">
    <location>
        <begin position="9"/>
        <end position="342"/>
    </location>
</feature>
<dbReference type="InterPro" id="IPR027417">
    <property type="entry name" value="P-loop_NTPase"/>
</dbReference>
<feature type="region of interest" description="Disordered" evidence="6">
    <location>
        <begin position="434"/>
        <end position="471"/>
    </location>
</feature>
<evidence type="ECO:0000256" key="4">
    <source>
        <dbReference type="RuleBase" id="RU000394"/>
    </source>
</evidence>
<sequence>MAGTSGGERIQVAIRARPTKHGDASSLTWRSNTLYIQADSCDSAASFRCDRFIDSTMTQDEAFAKSGVASLVQSALDGYSCTVFAYGQTGAGKSFTIFGPDQALVQPSDLANSTQGILPRSVAVLMASIHAANNTTSTYVVRVACVEIYNDQVYDLMAAKAQYATNSTLSIRWNRNQGFHLDEATIASCNSYEDMMAVILQAASKRIYSSHNLNERSNRSHCLVTIYIDSTDATKGRRCGKLTVVDLAGSERAHETGAVGTQLKESGHINKSLYCLSQVILALNAGKVDKFIPYRDSKLTTLLIDSLGGTSRTLMLACVNANVGYAKETIRTLEFAMGVARIRNRPTAILNAHDNLVAQLRVEIEQLKMENHALRCQATIAPNLPKSIQTYTAISATDETTSDACTSGWFAPTPQIDTCSRAIETNTCSGWTDDGPFDRTRRRRKPHKTKTLPRSFDQGNPYNPMTPPNHTRLRERHKRKLLPSLKSLSTPSLVTTSTSVELEVLPSLTKPKSTPLLPAIQNTDQALAPLPNIDQRPFQVVLAFVTIVASWISLPSYASAIGVRRAAGESLSVGTAEHWQRTSSPPEAHHTQVHEFPTLATLSAQTGTNGKTDGLTTYSCSFAAFEP</sequence>
<accession>A0A024TIT0</accession>
<dbReference type="GO" id="GO:0005875">
    <property type="term" value="C:microtubule associated complex"/>
    <property type="evidence" value="ECO:0007669"/>
    <property type="project" value="TreeGrafter"/>
</dbReference>
<evidence type="ECO:0000256" key="5">
    <source>
        <dbReference type="SAM" id="Coils"/>
    </source>
</evidence>
<dbReference type="InterPro" id="IPR027640">
    <property type="entry name" value="Kinesin-like_fam"/>
</dbReference>
<keyword evidence="1 3" id="KW-0547">Nucleotide-binding</keyword>
<keyword evidence="4" id="KW-0493">Microtubule</keyword>
<dbReference type="InterPro" id="IPR019821">
    <property type="entry name" value="Kinesin_motor_CS"/>
</dbReference>
<keyword evidence="3 4" id="KW-0505">Motor protein</keyword>
<comment type="similarity">
    <text evidence="3 4">Belongs to the TRAFAC class myosin-kinesin ATPase superfamily. Kinesin family.</text>
</comment>
<dbReference type="PROSITE" id="PS50067">
    <property type="entry name" value="KINESIN_MOTOR_2"/>
    <property type="match status" value="1"/>
</dbReference>
<evidence type="ECO:0000256" key="2">
    <source>
        <dbReference type="ARBA" id="ARBA00022840"/>
    </source>
</evidence>
<gene>
    <name evidence="8" type="ORF">H310_12275</name>
</gene>
<dbReference type="GO" id="GO:0007018">
    <property type="term" value="P:microtubule-based movement"/>
    <property type="evidence" value="ECO:0007669"/>
    <property type="project" value="InterPro"/>
</dbReference>
<dbReference type="PRINTS" id="PR00380">
    <property type="entry name" value="KINESINHEAVY"/>
</dbReference>
<feature type="coiled-coil region" evidence="5">
    <location>
        <begin position="350"/>
        <end position="377"/>
    </location>
</feature>
<dbReference type="CDD" id="cd00106">
    <property type="entry name" value="KISc"/>
    <property type="match status" value="1"/>
</dbReference>
<dbReference type="RefSeq" id="XP_008877499.1">
    <property type="nucleotide sequence ID" value="XM_008879277.1"/>
</dbReference>
<reference evidence="8" key="1">
    <citation type="submission" date="2013-12" db="EMBL/GenBank/DDBJ databases">
        <title>The Genome Sequence of Aphanomyces invadans NJM9701.</title>
        <authorList>
            <consortium name="The Broad Institute Genomics Platform"/>
            <person name="Russ C."/>
            <person name="Tyler B."/>
            <person name="van West P."/>
            <person name="Dieguez-Uribeondo J."/>
            <person name="Young S.K."/>
            <person name="Zeng Q."/>
            <person name="Gargeya S."/>
            <person name="Fitzgerald M."/>
            <person name="Abouelleil A."/>
            <person name="Alvarado L."/>
            <person name="Chapman S.B."/>
            <person name="Gainer-Dewar J."/>
            <person name="Goldberg J."/>
            <person name="Griggs A."/>
            <person name="Gujja S."/>
            <person name="Hansen M."/>
            <person name="Howarth C."/>
            <person name="Imamovic A."/>
            <person name="Ireland A."/>
            <person name="Larimer J."/>
            <person name="McCowan C."/>
            <person name="Murphy C."/>
            <person name="Pearson M."/>
            <person name="Poon T.W."/>
            <person name="Priest M."/>
            <person name="Roberts A."/>
            <person name="Saif S."/>
            <person name="Shea T."/>
            <person name="Sykes S."/>
            <person name="Wortman J."/>
            <person name="Nusbaum C."/>
            <person name="Birren B."/>
        </authorList>
    </citation>
    <scope>NUCLEOTIDE SEQUENCE [LARGE SCALE GENOMIC DNA]</scope>
    <source>
        <strain evidence="8">NJM9701</strain>
    </source>
</reference>
<dbReference type="GO" id="GO:0051231">
    <property type="term" value="P:spindle elongation"/>
    <property type="evidence" value="ECO:0007669"/>
    <property type="project" value="TreeGrafter"/>
</dbReference>
<keyword evidence="2 3" id="KW-0067">ATP-binding</keyword>
<dbReference type="Gene3D" id="3.40.850.10">
    <property type="entry name" value="Kinesin motor domain"/>
    <property type="match status" value="1"/>
</dbReference>
<evidence type="ECO:0000259" key="7">
    <source>
        <dbReference type="PROSITE" id="PS50067"/>
    </source>
</evidence>
<organism evidence="8">
    <name type="scientific">Aphanomyces invadans</name>
    <dbReference type="NCBI Taxonomy" id="157072"/>
    <lineage>
        <taxon>Eukaryota</taxon>
        <taxon>Sar</taxon>
        <taxon>Stramenopiles</taxon>
        <taxon>Oomycota</taxon>
        <taxon>Saprolegniomycetes</taxon>
        <taxon>Saprolegniales</taxon>
        <taxon>Verrucalvaceae</taxon>
        <taxon>Aphanomyces</taxon>
    </lineage>
</organism>
<name>A0A024TIT0_9STRA</name>
<evidence type="ECO:0000256" key="1">
    <source>
        <dbReference type="ARBA" id="ARBA00022741"/>
    </source>
</evidence>
<dbReference type="GO" id="GO:0003777">
    <property type="term" value="F:microtubule motor activity"/>
    <property type="evidence" value="ECO:0007669"/>
    <property type="project" value="InterPro"/>
</dbReference>
<evidence type="ECO:0000313" key="8">
    <source>
        <dbReference type="EMBL" id="ETV93938.1"/>
    </source>
</evidence>
<dbReference type="OrthoDB" id="3176171at2759"/>
<dbReference type="EMBL" id="KI913988">
    <property type="protein sequence ID" value="ETV93938.1"/>
    <property type="molecule type" value="Genomic_DNA"/>
</dbReference>
<dbReference type="STRING" id="157072.A0A024TIT0"/>
<dbReference type="GO" id="GO:0005874">
    <property type="term" value="C:microtubule"/>
    <property type="evidence" value="ECO:0007669"/>
    <property type="project" value="UniProtKB-KW"/>
</dbReference>
<protein>
    <recommendedName>
        <fullName evidence="4">Kinesin-like protein</fullName>
    </recommendedName>
</protein>
<dbReference type="PANTHER" id="PTHR47969">
    <property type="entry name" value="CHROMOSOME-ASSOCIATED KINESIN KIF4A-RELATED"/>
    <property type="match status" value="1"/>
</dbReference>
<dbReference type="InterPro" id="IPR036961">
    <property type="entry name" value="Kinesin_motor_dom_sf"/>
</dbReference>
<evidence type="ECO:0000256" key="3">
    <source>
        <dbReference type="PROSITE-ProRule" id="PRU00283"/>
    </source>
</evidence>
<evidence type="ECO:0000256" key="6">
    <source>
        <dbReference type="SAM" id="MobiDB-lite"/>
    </source>
</evidence>
<proteinExistence type="inferred from homology"/>
<dbReference type="PROSITE" id="PS00411">
    <property type="entry name" value="KINESIN_MOTOR_1"/>
    <property type="match status" value="1"/>
</dbReference>
<dbReference type="eggNOG" id="KOG4280">
    <property type="taxonomic scope" value="Eukaryota"/>
</dbReference>
<dbReference type="InterPro" id="IPR001752">
    <property type="entry name" value="Kinesin_motor_dom"/>
</dbReference>
<dbReference type="GeneID" id="20089325"/>
<dbReference type="Pfam" id="PF00225">
    <property type="entry name" value="Kinesin"/>
    <property type="match status" value="1"/>
</dbReference>
<dbReference type="SUPFAM" id="SSF52540">
    <property type="entry name" value="P-loop containing nucleoside triphosphate hydrolases"/>
    <property type="match status" value="1"/>
</dbReference>
<dbReference type="GO" id="GO:0005524">
    <property type="term" value="F:ATP binding"/>
    <property type="evidence" value="ECO:0007669"/>
    <property type="project" value="UniProtKB-UniRule"/>
</dbReference>
<feature type="binding site" evidence="3">
    <location>
        <begin position="87"/>
        <end position="94"/>
    </location>
    <ligand>
        <name>ATP</name>
        <dbReference type="ChEBI" id="CHEBI:30616"/>
    </ligand>
</feature>
<dbReference type="AlphaFoldDB" id="A0A024TIT0"/>
<dbReference type="PANTHER" id="PTHR47969:SF33">
    <property type="entry name" value="KINESIN-LIKE PROTEIN"/>
    <property type="match status" value="1"/>
</dbReference>
<dbReference type="GO" id="GO:0008017">
    <property type="term" value="F:microtubule binding"/>
    <property type="evidence" value="ECO:0007669"/>
    <property type="project" value="InterPro"/>
</dbReference>
<dbReference type="SMART" id="SM00129">
    <property type="entry name" value="KISc"/>
    <property type="match status" value="1"/>
</dbReference>